<evidence type="ECO:0000313" key="4">
    <source>
        <dbReference type="EMBL" id="EGG01325.1"/>
    </source>
</evidence>
<dbReference type="InterPro" id="IPR045871">
    <property type="entry name" value="AHP1-5/YPD1"/>
</dbReference>
<dbReference type="PROSITE" id="PS50894">
    <property type="entry name" value="HPT"/>
    <property type="match status" value="1"/>
</dbReference>
<feature type="compositionally biased region" description="Low complexity" evidence="2">
    <location>
        <begin position="12"/>
        <end position="24"/>
    </location>
</feature>
<dbReference type="GeneID" id="18936303"/>
<evidence type="ECO:0000259" key="3">
    <source>
        <dbReference type="PROSITE" id="PS50894"/>
    </source>
</evidence>
<feature type="modified residue" description="Phosphohistidine" evidence="1">
    <location>
        <position position="167"/>
    </location>
</feature>
<dbReference type="AlphaFoldDB" id="F4S244"/>
<organism evidence="5">
    <name type="scientific">Melampsora larici-populina (strain 98AG31 / pathotype 3-4-7)</name>
    <name type="common">Poplar leaf rust fungus</name>
    <dbReference type="NCBI Taxonomy" id="747676"/>
    <lineage>
        <taxon>Eukaryota</taxon>
        <taxon>Fungi</taxon>
        <taxon>Dikarya</taxon>
        <taxon>Basidiomycota</taxon>
        <taxon>Pucciniomycotina</taxon>
        <taxon>Pucciniomycetes</taxon>
        <taxon>Pucciniales</taxon>
        <taxon>Melampsoraceae</taxon>
        <taxon>Melampsora</taxon>
    </lineage>
</organism>
<feature type="compositionally biased region" description="Low complexity" evidence="2">
    <location>
        <begin position="36"/>
        <end position="45"/>
    </location>
</feature>
<protein>
    <recommendedName>
        <fullName evidence="3">HPt domain-containing protein</fullName>
    </recommendedName>
</protein>
<dbReference type="Gene3D" id="1.20.120.160">
    <property type="entry name" value="HPT domain"/>
    <property type="match status" value="1"/>
</dbReference>
<dbReference type="VEuPathDB" id="FungiDB:MELLADRAFT_92600"/>
<feature type="compositionally biased region" description="Polar residues" evidence="2">
    <location>
        <begin position="1"/>
        <end position="11"/>
    </location>
</feature>
<dbReference type="Pfam" id="PF01627">
    <property type="entry name" value="Hpt"/>
    <property type="match status" value="1"/>
</dbReference>
<dbReference type="HOGENOM" id="CLU_106377_0_0_1"/>
<dbReference type="STRING" id="747676.F4S244"/>
<keyword evidence="5" id="KW-1185">Reference proteome</keyword>
<feature type="region of interest" description="Disordered" evidence="2">
    <location>
        <begin position="1"/>
        <end position="45"/>
    </location>
</feature>
<keyword evidence="1" id="KW-0597">Phosphoprotein</keyword>
<sequence length="227" mass="25459">MTSLRPNNHAFTTTSNPPTSTTSTHLYSARTPGEGYPFPRTSRPRPTYPSSVANVTHSALPFIEPVLDRLPPTPSPPVIDMEVFGQLLAMEDDDLKGHTNSRFSFTKDLVDVYFEDAHCTVEQMDYALLVISIIPCQLSRVEFLITLIDPRMNRAVSDYTKLSRLAHYLRGSAASLGICQVAATCEALELEILHRPSQDCNSLRDKVQAIKRGQISARHWFDTFYSQ</sequence>
<dbReference type="PANTHER" id="PTHR28242:SF52">
    <property type="entry name" value="PHOSPHORELAY INTERMEDIATE PROTEIN YPD1"/>
    <property type="match status" value="1"/>
</dbReference>
<dbReference type="OrthoDB" id="1673781at2759"/>
<accession>F4S244</accession>
<dbReference type="InterPro" id="IPR036641">
    <property type="entry name" value="HPT_dom_sf"/>
</dbReference>
<dbReference type="CDD" id="cd00088">
    <property type="entry name" value="HPT"/>
    <property type="match status" value="1"/>
</dbReference>
<proteinExistence type="predicted"/>
<evidence type="ECO:0000256" key="2">
    <source>
        <dbReference type="SAM" id="MobiDB-lite"/>
    </source>
</evidence>
<dbReference type="PANTHER" id="PTHR28242">
    <property type="entry name" value="PHOSPHORELAY INTERMEDIATE PROTEIN YPD1"/>
    <property type="match status" value="1"/>
</dbReference>
<dbReference type="SUPFAM" id="SSF47226">
    <property type="entry name" value="Histidine-containing phosphotransfer domain, HPT domain"/>
    <property type="match status" value="1"/>
</dbReference>
<dbReference type="GO" id="GO:0009927">
    <property type="term" value="F:histidine phosphotransfer kinase activity"/>
    <property type="evidence" value="ECO:0007669"/>
    <property type="project" value="InterPro"/>
</dbReference>
<dbReference type="InParanoid" id="F4S244"/>
<evidence type="ECO:0000313" key="5">
    <source>
        <dbReference type="Proteomes" id="UP000001072"/>
    </source>
</evidence>
<dbReference type="EMBL" id="GL883139">
    <property type="protein sequence ID" value="EGG01325.1"/>
    <property type="molecule type" value="Genomic_DNA"/>
</dbReference>
<dbReference type="GO" id="GO:0005737">
    <property type="term" value="C:cytoplasm"/>
    <property type="evidence" value="ECO:0007669"/>
    <property type="project" value="TreeGrafter"/>
</dbReference>
<dbReference type="GO" id="GO:0043424">
    <property type="term" value="F:protein histidine kinase binding"/>
    <property type="evidence" value="ECO:0007669"/>
    <property type="project" value="InterPro"/>
</dbReference>
<dbReference type="Proteomes" id="UP000001072">
    <property type="component" value="Unassembled WGS sequence"/>
</dbReference>
<dbReference type="InterPro" id="IPR008207">
    <property type="entry name" value="Sig_transdc_His_kin_Hpt_dom"/>
</dbReference>
<feature type="domain" description="HPt" evidence="3">
    <location>
        <begin position="119"/>
        <end position="227"/>
    </location>
</feature>
<gene>
    <name evidence="4" type="ORF">MELLADRAFT_92600</name>
</gene>
<dbReference type="RefSeq" id="XP_007415426.1">
    <property type="nucleotide sequence ID" value="XM_007415364.1"/>
</dbReference>
<evidence type="ECO:0000256" key="1">
    <source>
        <dbReference type="PROSITE-ProRule" id="PRU00110"/>
    </source>
</evidence>
<dbReference type="KEGG" id="mlr:MELLADRAFT_92600"/>
<reference evidence="5" key="1">
    <citation type="journal article" date="2011" name="Proc. Natl. Acad. Sci. U.S.A.">
        <title>Obligate biotrophy features unraveled by the genomic analysis of rust fungi.</title>
        <authorList>
            <person name="Duplessis S."/>
            <person name="Cuomo C.A."/>
            <person name="Lin Y.-C."/>
            <person name="Aerts A."/>
            <person name="Tisserant E."/>
            <person name="Veneault-Fourrey C."/>
            <person name="Joly D.L."/>
            <person name="Hacquard S."/>
            <person name="Amselem J."/>
            <person name="Cantarel B.L."/>
            <person name="Chiu R."/>
            <person name="Coutinho P.M."/>
            <person name="Feau N."/>
            <person name="Field M."/>
            <person name="Frey P."/>
            <person name="Gelhaye E."/>
            <person name="Goldberg J."/>
            <person name="Grabherr M.G."/>
            <person name="Kodira C.D."/>
            <person name="Kohler A."/>
            <person name="Kuees U."/>
            <person name="Lindquist E.A."/>
            <person name="Lucas S.M."/>
            <person name="Mago R."/>
            <person name="Mauceli E."/>
            <person name="Morin E."/>
            <person name="Murat C."/>
            <person name="Pangilinan J.L."/>
            <person name="Park R."/>
            <person name="Pearson M."/>
            <person name="Quesneville H."/>
            <person name="Rouhier N."/>
            <person name="Sakthikumar S."/>
            <person name="Salamov A.A."/>
            <person name="Schmutz J."/>
            <person name="Selles B."/>
            <person name="Shapiro H."/>
            <person name="Tanguay P."/>
            <person name="Tuskan G.A."/>
            <person name="Henrissat B."/>
            <person name="Van de Peer Y."/>
            <person name="Rouze P."/>
            <person name="Ellis J.G."/>
            <person name="Dodds P.N."/>
            <person name="Schein J.E."/>
            <person name="Zhong S."/>
            <person name="Hamelin R.C."/>
            <person name="Grigoriev I.V."/>
            <person name="Szabo L.J."/>
            <person name="Martin F."/>
        </authorList>
    </citation>
    <scope>NUCLEOTIDE SEQUENCE [LARGE SCALE GENOMIC DNA]</scope>
    <source>
        <strain evidence="5">98AG31 / pathotype 3-4-7</strain>
    </source>
</reference>
<dbReference type="GO" id="GO:0000160">
    <property type="term" value="P:phosphorelay signal transduction system"/>
    <property type="evidence" value="ECO:0007669"/>
    <property type="project" value="InterPro"/>
</dbReference>
<name>F4S244_MELLP</name>
<dbReference type="GO" id="GO:0005634">
    <property type="term" value="C:nucleus"/>
    <property type="evidence" value="ECO:0007669"/>
    <property type="project" value="TreeGrafter"/>
</dbReference>